<evidence type="ECO:0000256" key="11">
    <source>
        <dbReference type="ARBA" id="ARBA00023033"/>
    </source>
</evidence>
<evidence type="ECO:0000256" key="2">
    <source>
        <dbReference type="ARBA" id="ARBA00004174"/>
    </source>
</evidence>
<evidence type="ECO:0000313" key="16">
    <source>
        <dbReference type="Proteomes" id="UP000821853"/>
    </source>
</evidence>
<evidence type="ECO:0000256" key="1">
    <source>
        <dbReference type="ARBA" id="ARBA00001971"/>
    </source>
</evidence>
<comment type="caution">
    <text evidence="15">The sequence shown here is derived from an EMBL/GenBank/DDBJ whole genome shotgun (WGS) entry which is preliminary data.</text>
</comment>
<dbReference type="PANTHER" id="PTHR24292:SF102">
    <property type="entry name" value="CYTOCHROME P450 FAMILY-RELATED"/>
    <property type="match status" value="1"/>
</dbReference>
<evidence type="ECO:0000256" key="12">
    <source>
        <dbReference type="ARBA" id="ARBA00023136"/>
    </source>
</evidence>
<keyword evidence="5 13" id="KW-0349">Heme</keyword>
<evidence type="ECO:0000256" key="8">
    <source>
        <dbReference type="ARBA" id="ARBA00022848"/>
    </source>
</evidence>
<evidence type="ECO:0000256" key="7">
    <source>
        <dbReference type="ARBA" id="ARBA00022824"/>
    </source>
</evidence>
<keyword evidence="6 13" id="KW-0479">Metal-binding</keyword>
<dbReference type="AlphaFoldDB" id="A0A9J6FRG8"/>
<evidence type="ECO:0000256" key="6">
    <source>
        <dbReference type="ARBA" id="ARBA00022723"/>
    </source>
</evidence>
<accession>A0A9J6FRG8</accession>
<keyword evidence="8" id="KW-0492">Microsome</keyword>
<dbReference type="PROSITE" id="PS00086">
    <property type="entry name" value="CYTOCHROME_P450"/>
    <property type="match status" value="1"/>
</dbReference>
<evidence type="ECO:0000313" key="15">
    <source>
        <dbReference type="EMBL" id="KAH9365717.1"/>
    </source>
</evidence>
<dbReference type="GO" id="GO:0016705">
    <property type="term" value="F:oxidoreductase activity, acting on paired donors, with incorporation or reduction of molecular oxygen"/>
    <property type="evidence" value="ECO:0007669"/>
    <property type="project" value="InterPro"/>
</dbReference>
<keyword evidence="10 13" id="KW-0408">Iron</keyword>
<dbReference type="SUPFAM" id="SSF48264">
    <property type="entry name" value="Cytochrome P450"/>
    <property type="match status" value="1"/>
</dbReference>
<dbReference type="Gene3D" id="1.10.630.10">
    <property type="entry name" value="Cytochrome P450"/>
    <property type="match status" value="1"/>
</dbReference>
<evidence type="ECO:0000256" key="3">
    <source>
        <dbReference type="ARBA" id="ARBA00004406"/>
    </source>
</evidence>
<keyword evidence="9 14" id="KW-0560">Oxidoreductase</keyword>
<dbReference type="InterPro" id="IPR002401">
    <property type="entry name" value="Cyt_P450_E_grp-I"/>
</dbReference>
<dbReference type="VEuPathDB" id="VectorBase:HLOH_044312"/>
<dbReference type="OrthoDB" id="6428075at2759"/>
<name>A0A9J6FRG8_HAELO</name>
<dbReference type="InterPro" id="IPR050476">
    <property type="entry name" value="Insect_CytP450_Detox"/>
</dbReference>
<dbReference type="Proteomes" id="UP000821853">
    <property type="component" value="Unassembled WGS sequence"/>
</dbReference>
<dbReference type="GO" id="GO:0005789">
    <property type="term" value="C:endoplasmic reticulum membrane"/>
    <property type="evidence" value="ECO:0007669"/>
    <property type="project" value="UniProtKB-SubCell"/>
</dbReference>
<keyword evidence="16" id="KW-1185">Reference proteome</keyword>
<evidence type="ECO:0000256" key="10">
    <source>
        <dbReference type="ARBA" id="ARBA00023004"/>
    </source>
</evidence>
<keyword evidence="12" id="KW-0472">Membrane</keyword>
<keyword evidence="11 14" id="KW-0503">Monooxygenase</keyword>
<feature type="binding site" description="axial binding residue" evidence="13">
    <location>
        <position position="34"/>
    </location>
    <ligand>
        <name>heme</name>
        <dbReference type="ChEBI" id="CHEBI:30413"/>
    </ligand>
    <ligandPart>
        <name>Fe</name>
        <dbReference type="ChEBI" id="CHEBI:18248"/>
    </ligandPart>
</feature>
<gene>
    <name evidence="15" type="ORF">HPB48_012904</name>
</gene>
<evidence type="ECO:0000256" key="13">
    <source>
        <dbReference type="PIRSR" id="PIRSR602401-1"/>
    </source>
</evidence>
<evidence type="ECO:0000256" key="14">
    <source>
        <dbReference type="RuleBase" id="RU000461"/>
    </source>
</evidence>
<dbReference type="InterPro" id="IPR017972">
    <property type="entry name" value="Cyt_P450_CS"/>
</dbReference>
<dbReference type="Pfam" id="PF00067">
    <property type="entry name" value="p450"/>
    <property type="match status" value="1"/>
</dbReference>
<keyword evidence="7" id="KW-0256">Endoplasmic reticulum</keyword>
<evidence type="ECO:0008006" key="17">
    <source>
        <dbReference type="Google" id="ProtNLM"/>
    </source>
</evidence>
<dbReference type="InterPro" id="IPR001128">
    <property type="entry name" value="Cyt_P450"/>
</dbReference>
<protein>
    <recommendedName>
        <fullName evidence="17">Cytochrome P450</fullName>
    </recommendedName>
</protein>
<dbReference type="EMBL" id="JABSTR010000003">
    <property type="protein sequence ID" value="KAH9365717.1"/>
    <property type="molecule type" value="Genomic_DNA"/>
</dbReference>
<evidence type="ECO:0000256" key="9">
    <source>
        <dbReference type="ARBA" id="ARBA00023002"/>
    </source>
</evidence>
<dbReference type="GO" id="GO:0020037">
    <property type="term" value="F:heme binding"/>
    <property type="evidence" value="ECO:0007669"/>
    <property type="project" value="InterPro"/>
</dbReference>
<comment type="subcellular location">
    <subcellularLocation>
        <location evidence="3">Endoplasmic reticulum membrane</location>
        <topology evidence="3">Peripheral membrane protein</topology>
    </subcellularLocation>
    <subcellularLocation>
        <location evidence="2">Microsome membrane</location>
        <topology evidence="2">Peripheral membrane protein</topology>
    </subcellularLocation>
</comment>
<evidence type="ECO:0000256" key="5">
    <source>
        <dbReference type="ARBA" id="ARBA00022617"/>
    </source>
</evidence>
<comment type="similarity">
    <text evidence="4 14">Belongs to the cytochrome P450 family.</text>
</comment>
<evidence type="ECO:0000256" key="4">
    <source>
        <dbReference type="ARBA" id="ARBA00010617"/>
    </source>
</evidence>
<organism evidence="15 16">
    <name type="scientific">Haemaphysalis longicornis</name>
    <name type="common">Bush tick</name>
    <dbReference type="NCBI Taxonomy" id="44386"/>
    <lineage>
        <taxon>Eukaryota</taxon>
        <taxon>Metazoa</taxon>
        <taxon>Ecdysozoa</taxon>
        <taxon>Arthropoda</taxon>
        <taxon>Chelicerata</taxon>
        <taxon>Arachnida</taxon>
        <taxon>Acari</taxon>
        <taxon>Parasitiformes</taxon>
        <taxon>Ixodida</taxon>
        <taxon>Ixodoidea</taxon>
        <taxon>Ixodidae</taxon>
        <taxon>Haemaphysalinae</taxon>
        <taxon>Haemaphysalis</taxon>
    </lineage>
</organism>
<dbReference type="InterPro" id="IPR036396">
    <property type="entry name" value="Cyt_P450_sf"/>
</dbReference>
<proteinExistence type="inferred from homology"/>
<reference evidence="15 16" key="1">
    <citation type="journal article" date="2020" name="Cell">
        <title>Large-Scale Comparative Analyses of Tick Genomes Elucidate Their Genetic Diversity and Vector Capacities.</title>
        <authorList>
            <consortium name="Tick Genome and Microbiome Consortium (TIGMIC)"/>
            <person name="Jia N."/>
            <person name="Wang J."/>
            <person name="Shi W."/>
            <person name="Du L."/>
            <person name="Sun Y."/>
            <person name="Zhan W."/>
            <person name="Jiang J.F."/>
            <person name="Wang Q."/>
            <person name="Zhang B."/>
            <person name="Ji P."/>
            <person name="Bell-Sakyi L."/>
            <person name="Cui X.M."/>
            <person name="Yuan T.T."/>
            <person name="Jiang B.G."/>
            <person name="Yang W.F."/>
            <person name="Lam T.T."/>
            <person name="Chang Q.C."/>
            <person name="Ding S.J."/>
            <person name="Wang X.J."/>
            <person name="Zhu J.G."/>
            <person name="Ruan X.D."/>
            <person name="Zhao L."/>
            <person name="Wei J.T."/>
            <person name="Ye R.Z."/>
            <person name="Que T.C."/>
            <person name="Du C.H."/>
            <person name="Zhou Y.H."/>
            <person name="Cheng J.X."/>
            <person name="Dai P.F."/>
            <person name="Guo W.B."/>
            <person name="Han X.H."/>
            <person name="Huang E.J."/>
            <person name="Li L.F."/>
            <person name="Wei W."/>
            <person name="Gao Y.C."/>
            <person name="Liu J.Z."/>
            <person name="Shao H.Z."/>
            <person name="Wang X."/>
            <person name="Wang C.C."/>
            <person name="Yang T.C."/>
            <person name="Huo Q.B."/>
            <person name="Li W."/>
            <person name="Chen H.Y."/>
            <person name="Chen S.E."/>
            <person name="Zhou L.G."/>
            <person name="Ni X.B."/>
            <person name="Tian J.H."/>
            <person name="Sheng Y."/>
            <person name="Liu T."/>
            <person name="Pan Y.S."/>
            <person name="Xia L.Y."/>
            <person name="Li J."/>
            <person name="Zhao F."/>
            <person name="Cao W.C."/>
        </authorList>
    </citation>
    <scope>NUCLEOTIDE SEQUENCE [LARGE SCALE GENOMIC DNA]</scope>
    <source>
        <strain evidence="15">HaeL-2018</strain>
    </source>
</reference>
<dbReference type="GO" id="GO:0005506">
    <property type="term" value="F:iron ion binding"/>
    <property type="evidence" value="ECO:0007669"/>
    <property type="project" value="InterPro"/>
</dbReference>
<sequence>MPVSCARPNSFSPENMPSIEATSYLPFGLGPRMCVATVLAQTEIALIIAMLLRTYRLELPPEELASVSPELVHSLLTYSITHKIKKELVLLRRPNMLGFGESLLPRVPNCRPATHRISGSY</sequence>
<dbReference type="PRINTS" id="PR00463">
    <property type="entry name" value="EP450I"/>
</dbReference>
<dbReference type="GO" id="GO:0004497">
    <property type="term" value="F:monooxygenase activity"/>
    <property type="evidence" value="ECO:0007669"/>
    <property type="project" value="UniProtKB-KW"/>
</dbReference>
<dbReference type="PANTHER" id="PTHR24292">
    <property type="entry name" value="CYTOCHROME P450"/>
    <property type="match status" value="1"/>
</dbReference>
<comment type="cofactor">
    <cofactor evidence="1 13">
        <name>heme</name>
        <dbReference type="ChEBI" id="CHEBI:30413"/>
    </cofactor>
</comment>